<dbReference type="Proteomes" id="UP000692954">
    <property type="component" value="Unassembled WGS sequence"/>
</dbReference>
<dbReference type="AlphaFoldDB" id="A0A8S1RTC6"/>
<gene>
    <name evidence="1" type="ORF">PSON_ATCC_30995.1.T2950015</name>
</gene>
<evidence type="ECO:0000313" key="2">
    <source>
        <dbReference type="Proteomes" id="UP000692954"/>
    </source>
</evidence>
<keyword evidence="2" id="KW-1185">Reference proteome</keyword>
<evidence type="ECO:0000313" key="1">
    <source>
        <dbReference type="EMBL" id="CAD8130502.1"/>
    </source>
</evidence>
<reference evidence="1" key="1">
    <citation type="submission" date="2021-01" db="EMBL/GenBank/DDBJ databases">
        <authorList>
            <consortium name="Genoscope - CEA"/>
            <person name="William W."/>
        </authorList>
    </citation>
    <scope>NUCLEOTIDE SEQUENCE</scope>
</reference>
<accession>A0A8S1RTC6</accession>
<dbReference type="EMBL" id="CAJJDN010000295">
    <property type="protein sequence ID" value="CAD8130502.1"/>
    <property type="molecule type" value="Genomic_DNA"/>
</dbReference>
<protein>
    <submittedName>
        <fullName evidence="1">Uncharacterized protein</fullName>
    </submittedName>
</protein>
<sequence>MVIYQKELKRKIDYRFFQCGCRIWKCQAMHNLFGMVKNYQLVL</sequence>
<comment type="caution">
    <text evidence="1">The sequence shown here is derived from an EMBL/GenBank/DDBJ whole genome shotgun (WGS) entry which is preliminary data.</text>
</comment>
<proteinExistence type="predicted"/>
<organism evidence="1 2">
    <name type="scientific">Paramecium sonneborni</name>
    <dbReference type="NCBI Taxonomy" id="65129"/>
    <lineage>
        <taxon>Eukaryota</taxon>
        <taxon>Sar</taxon>
        <taxon>Alveolata</taxon>
        <taxon>Ciliophora</taxon>
        <taxon>Intramacronucleata</taxon>
        <taxon>Oligohymenophorea</taxon>
        <taxon>Peniculida</taxon>
        <taxon>Parameciidae</taxon>
        <taxon>Paramecium</taxon>
    </lineage>
</organism>
<name>A0A8S1RTC6_9CILI</name>